<protein>
    <submittedName>
        <fullName evidence="1">Uncharacterized protein</fullName>
    </submittedName>
</protein>
<reference evidence="1" key="2">
    <citation type="journal article" date="2023" name="Microbiol Resour">
        <title>Decontamination and Annotation of the Draft Genome Sequence of the Oomycete Lagenidium giganteum ARSEF 373.</title>
        <authorList>
            <person name="Morgan W.R."/>
            <person name="Tartar A."/>
        </authorList>
    </citation>
    <scope>NUCLEOTIDE SEQUENCE</scope>
    <source>
        <strain evidence="1">ARSEF 373</strain>
    </source>
</reference>
<sequence length="56" mass="6576">SFSNVSVFTLCRLLRFDLNLTRKVLTKRARKHTNGDPNVLRQVESILQRTRSARVY</sequence>
<feature type="non-terminal residue" evidence="1">
    <location>
        <position position="1"/>
    </location>
</feature>
<organism evidence="1 2">
    <name type="scientific">Lagenidium giganteum</name>
    <dbReference type="NCBI Taxonomy" id="4803"/>
    <lineage>
        <taxon>Eukaryota</taxon>
        <taxon>Sar</taxon>
        <taxon>Stramenopiles</taxon>
        <taxon>Oomycota</taxon>
        <taxon>Peronosporomycetes</taxon>
        <taxon>Pythiales</taxon>
        <taxon>Pythiaceae</taxon>
    </lineage>
</organism>
<proteinExistence type="predicted"/>
<comment type="caution">
    <text evidence="1">The sequence shown here is derived from an EMBL/GenBank/DDBJ whole genome shotgun (WGS) entry which is preliminary data.</text>
</comment>
<dbReference type="AlphaFoldDB" id="A0AAV2YL99"/>
<gene>
    <name evidence="1" type="ORF">N0F65_010269</name>
</gene>
<accession>A0AAV2YL99</accession>
<dbReference type="EMBL" id="DAKRPA010000190">
    <property type="protein sequence ID" value="DAZ95767.1"/>
    <property type="molecule type" value="Genomic_DNA"/>
</dbReference>
<evidence type="ECO:0000313" key="2">
    <source>
        <dbReference type="Proteomes" id="UP001146120"/>
    </source>
</evidence>
<name>A0AAV2YL99_9STRA</name>
<reference evidence="1" key="1">
    <citation type="submission" date="2022-11" db="EMBL/GenBank/DDBJ databases">
        <authorList>
            <person name="Morgan W.R."/>
            <person name="Tartar A."/>
        </authorList>
    </citation>
    <scope>NUCLEOTIDE SEQUENCE</scope>
    <source>
        <strain evidence="1">ARSEF 373</strain>
    </source>
</reference>
<dbReference type="Proteomes" id="UP001146120">
    <property type="component" value="Unassembled WGS sequence"/>
</dbReference>
<evidence type="ECO:0000313" key="1">
    <source>
        <dbReference type="EMBL" id="DAZ95767.1"/>
    </source>
</evidence>
<keyword evidence="2" id="KW-1185">Reference proteome</keyword>